<dbReference type="SUPFAM" id="SSF49464">
    <property type="entry name" value="Carboxypeptidase regulatory domain-like"/>
    <property type="match status" value="1"/>
</dbReference>
<dbReference type="RefSeq" id="WP_106292403.1">
    <property type="nucleotide sequence ID" value="NZ_PVTH01000003.1"/>
</dbReference>
<feature type="signal peptide" evidence="12">
    <location>
        <begin position="1"/>
        <end position="20"/>
    </location>
</feature>
<sequence>MKKILSKLFVLLLLCTSVMAQERTVTGTVNGKDDGFPLPGVSVRVKGTTVGTQTGANGQFSLKVPANNSVLVFTYIGYASQEIVVGNKSNLIVSLALDDNQLNEVVVTALGIERDSRSLGYAVQTVKGDEISQRAESNVLNTLQGKVSGVNIGSSSGAPGASTNINIRGITSFNGSNQPLIVVDGIIFSNDTDNSQTTLFGSTPSNRLNDINPESIESINILKGPAASVLYGSRASAGVIVITTKSGKALGGKTEVTFSSSVNLQNVSYLPKLQNSYGQGANNNFVNNSTNSWGPAFGTPGYENVTTSWGESVPYQAYPNNLKDFFQTGKMYQNSLNLASGDQDRNFTVALSSTLHNGIVKESDFNRHNVQIGGNSKLNNGIKLGGTITYVKTSQRNSTTGNGGSAFGQINRIPRSYDLMGMPYKDELGRSIFYSTSGQNHPLWSLENEFLTSNVDRAFGNLSIGYDFADWLNVSYRITADTYTDRRKQIQRIGAARAPQGQLDEDLRFRAELNGDLLVTAKKSDIFTSGLNATVLLGQNINQRKFQQSGVLAESLTIPGFDNVSNGSVFNQSYESNTTRRLLGYYGQLSMDYNSYLFFELSGRVDQSSTLPSKNNSYFYPAASLSFVPTDAFDIKSDVLSYLKFRASAAKVGRDADPYLLQSVYVQSSFGNNVADIVFPISVGGSSIPGFQISSRIGSEDLTPEFVTSYEAGLNVGFLRNRLGLDFTYFYTKSTNQIFNVSVSSASGYDTRTTNIGEMTNKGIEAQLSATPIKSRSFSWDILANFTRIRNKVVDIAPGVETSDIDGDAFSGIIPSIAKGHPYGVIIGTANTRNENGDLLINPNTGLFVPGTAGQVIANPQPNWIGGLTNTFKYKNFSLSALVDVREGGNLYSFSQVDVRSGGSWEPTGVDRNQPRILPGVIANPDGTFRPNNIQISAQSYWSGIGGLASEGAVFDATAYRLREVTLSYNLPSALLSKTPFGSVTFGLSGRNLLLWAPGFPGDPELNTQGAGNIQGLDLNGIPATKNYGFNLRVTF</sequence>
<keyword evidence="7 10" id="KW-0472">Membrane</keyword>
<dbReference type="Proteomes" id="UP000238034">
    <property type="component" value="Unassembled WGS sequence"/>
</dbReference>
<dbReference type="GO" id="GO:0009279">
    <property type="term" value="C:cell outer membrane"/>
    <property type="evidence" value="ECO:0007669"/>
    <property type="project" value="UniProtKB-SubCell"/>
</dbReference>
<evidence type="ECO:0000259" key="14">
    <source>
        <dbReference type="Pfam" id="PF07715"/>
    </source>
</evidence>
<dbReference type="InterPro" id="IPR036942">
    <property type="entry name" value="Beta-barrel_TonB_sf"/>
</dbReference>
<evidence type="ECO:0000256" key="6">
    <source>
        <dbReference type="ARBA" id="ARBA00023077"/>
    </source>
</evidence>
<dbReference type="InterPro" id="IPR000531">
    <property type="entry name" value="Beta-barrel_TonB"/>
</dbReference>
<evidence type="ECO:0000256" key="11">
    <source>
        <dbReference type="RuleBase" id="RU003357"/>
    </source>
</evidence>
<dbReference type="OrthoDB" id="9768177at2"/>
<reference evidence="15 16" key="1">
    <citation type="submission" date="2018-03" db="EMBL/GenBank/DDBJ databases">
        <title>Genomic Encyclopedia of Type Strains, Phase III (KMG-III): the genomes of soil and plant-associated and newly described type strains.</title>
        <authorList>
            <person name="Whitman W."/>
        </authorList>
    </citation>
    <scope>NUCLEOTIDE SEQUENCE [LARGE SCALE GENOMIC DNA]</scope>
    <source>
        <strain evidence="15 16">CGMCC 1.9313</strain>
    </source>
</reference>
<keyword evidence="9 10" id="KW-0998">Cell outer membrane</keyword>
<evidence type="ECO:0000256" key="7">
    <source>
        <dbReference type="ARBA" id="ARBA00023136"/>
    </source>
</evidence>
<feature type="domain" description="TonB-dependent receptor plug" evidence="14">
    <location>
        <begin position="117"/>
        <end position="239"/>
    </location>
</feature>
<dbReference type="Pfam" id="PF07715">
    <property type="entry name" value="Plug"/>
    <property type="match status" value="1"/>
</dbReference>
<feature type="chain" id="PRO_5015690628" evidence="12">
    <location>
        <begin position="21"/>
        <end position="1036"/>
    </location>
</feature>
<evidence type="ECO:0000256" key="1">
    <source>
        <dbReference type="ARBA" id="ARBA00004571"/>
    </source>
</evidence>
<keyword evidence="2 10" id="KW-0813">Transport</keyword>
<dbReference type="InterPro" id="IPR008969">
    <property type="entry name" value="CarboxyPept-like_regulatory"/>
</dbReference>
<evidence type="ECO:0000256" key="12">
    <source>
        <dbReference type="SAM" id="SignalP"/>
    </source>
</evidence>
<gene>
    <name evidence="15" type="ORF">B0I27_103291</name>
</gene>
<feature type="domain" description="TonB-dependent receptor-like beta-barrel" evidence="13">
    <location>
        <begin position="425"/>
        <end position="813"/>
    </location>
</feature>
<dbReference type="GO" id="GO:0044718">
    <property type="term" value="P:siderophore transmembrane transport"/>
    <property type="evidence" value="ECO:0007669"/>
    <property type="project" value="TreeGrafter"/>
</dbReference>
<dbReference type="AlphaFoldDB" id="A0A2T0U7I3"/>
<comment type="similarity">
    <text evidence="10 11">Belongs to the TonB-dependent receptor family.</text>
</comment>
<evidence type="ECO:0000259" key="13">
    <source>
        <dbReference type="Pfam" id="PF00593"/>
    </source>
</evidence>
<accession>A0A2T0U7I3</accession>
<keyword evidence="16" id="KW-1185">Reference proteome</keyword>
<evidence type="ECO:0000313" key="16">
    <source>
        <dbReference type="Proteomes" id="UP000238034"/>
    </source>
</evidence>
<dbReference type="Gene3D" id="2.40.170.20">
    <property type="entry name" value="TonB-dependent receptor, beta-barrel domain"/>
    <property type="match status" value="1"/>
</dbReference>
<dbReference type="InterPro" id="IPR012910">
    <property type="entry name" value="Plug_dom"/>
</dbReference>
<keyword evidence="4 10" id="KW-0812">Transmembrane</keyword>
<evidence type="ECO:0000256" key="2">
    <source>
        <dbReference type="ARBA" id="ARBA00022448"/>
    </source>
</evidence>
<dbReference type="Pfam" id="PF13715">
    <property type="entry name" value="CarbopepD_reg_2"/>
    <property type="match status" value="1"/>
</dbReference>
<keyword evidence="6 11" id="KW-0798">TonB box</keyword>
<dbReference type="InterPro" id="IPR039426">
    <property type="entry name" value="TonB-dep_rcpt-like"/>
</dbReference>
<name>A0A2T0U7I3_9SPHI</name>
<protein>
    <submittedName>
        <fullName evidence="15">TonB-linked SusC/RagA family outer membrane protein</fullName>
    </submittedName>
</protein>
<dbReference type="Gene3D" id="2.170.130.10">
    <property type="entry name" value="TonB-dependent receptor, plug domain"/>
    <property type="match status" value="1"/>
</dbReference>
<keyword evidence="8" id="KW-0675">Receptor</keyword>
<keyword evidence="5 12" id="KW-0732">Signal</keyword>
<dbReference type="Gene3D" id="2.60.40.1120">
    <property type="entry name" value="Carboxypeptidase-like, regulatory domain"/>
    <property type="match status" value="1"/>
</dbReference>
<dbReference type="GO" id="GO:0015344">
    <property type="term" value="F:siderophore uptake transmembrane transporter activity"/>
    <property type="evidence" value="ECO:0007669"/>
    <property type="project" value="TreeGrafter"/>
</dbReference>
<dbReference type="NCBIfam" id="TIGR04056">
    <property type="entry name" value="OMP_RagA_SusC"/>
    <property type="match status" value="1"/>
</dbReference>
<comment type="caution">
    <text evidence="15">The sequence shown here is derived from an EMBL/GenBank/DDBJ whole genome shotgun (WGS) entry which is preliminary data.</text>
</comment>
<evidence type="ECO:0000256" key="5">
    <source>
        <dbReference type="ARBA" id="ARBA00022729"/>
    </source>
</evidence>
<evidence type="ECO:0000256" key="3">
    <source>
        <dbReference type="ARBA" id="ARBA00022452"/>
    </source>
</evidence>
<dbReference type="SUPFAM" id="SSF56935">
    <property type="entry name" value="Porins"/>
    <property type="match status" value="1"/>
</dbReference>
<keyword evidence="3 10" id="KW-1134">Transmembrane beta strand</keyword>
<evidence type="ECO:0000256" key="10">
    <source>
        <dbReference type="PROSITE-ProRule" id="PRU01360"/>
    </source>
</evidence>
<dbReference type="InterPro" id="IPR023996">
    <property type="entry name" value="TonB-dep_OMP_SusC/RagA"/>
</dbReference>
<dbReference type="PANTHER" id="PTHR30069:SF29">
    <property type="entry name" value="HEMOGLOBIN AND HEMOGLOBIN-HAPTOGLOBIN-BINDING PROTEIN 1-RELATED"/>
    <property type="match status" value="1"/>
</dbReference>
<evidence type="ECO:0000256" key="9">
    <source>
        <dbReference type="ARBA" id="ARBA00023237"/>
    </source>
</evidence>
<dbReference type="Pfam" id="PF00593">
    <property type="entry name" value="TonB_dep_Rec_b-barrel"/>
    <property type="match status" value="1"/>
</dbReference>
<dbReference type="PROSITE" id="PS52016">
    <property type="entry name" value="TONB_DEPENDENT_REC_3"/>
    <property type="match status" value="1"/>
</dbReference>
<dbReference type="EMBL" id="PVTH01000003">
    <property type="protein sequence ID" value="PRY53818.1"/>
    <property type="molecule type" value="Genomic_DNA"/>
</dbReference>
<comment type="subcellular location">
    <subcellularLocation>
        <location evidence="1 10">Cell outer membrane</location>
        <topology evidence="1 10">Multi-pass membrane protein</topology>
    </subcellularLocation>
</comment>
<evidence type="ECO:0000256" key="8">
    <source>
        <dbReference type="ARBA" id="ARBA00023170"/>
    </source>
</evidence>
<evidence type="ECO:0000313" key="15">
    <source>
        <dbReference type="EMBL" id="PRY53818.1"/>
    </source>
</evidence>
<dbReference type="InterPro" id="IPR037066">
    <property type="entry name" value="Plug_dom_sf"/>
</dbReference>
<evidence type="ECO:0000256" key="4">
    <source>
        <dbReference type="ARBA" id="ARBA00022692"/>
    </source>
</evidence>
<organism evidence="15 16">
    <name type="scientific">Arcticibacter pallidicorallinus</name>
    <dbReference type="NCBI Taxonomy" id="1259464"/>
    <lineage>
        <taxon>Bacteria</taxon>
        <taxon>Pseudomonadati</taxon>
        <taxon>Bacteroidota</taxon>
        <taxon>Sphingobacteriia</taxon>
        <taxon>Sphingobacteriales</taxon>
        <taxon>Sphingobacteriaceae</taxon>
        <taxon>Arcticibacter</taxon>
    </lineage>
</organism>
<proteinExistence type="inferred from homology"/>
<dbReference type="PANTHER" id="PTHR30069">
    <property type="entry name" value="TONB-DEPENDENT OUTER MEMBRANE RECEPTOR"/>
    <property type="match status" value="1"/>
</dbReference>